<dbReference type="KEGG" id="amr:AM1_C0116"/>
<protein>
    <submittedName>
        <fullName evidence="1">Uncharacterized protein</fullName>
    </submittedName>
</protein>
<keyword evidence="1" id="KW-0614">Plasmid</keyword>
<geneLocation type="plasmid" evidence="1 2">
    <name>pREB3</name>
</geneLocation>
<evidence type="ECO:0000313" key="2">
    <source>
        <dbReference type="Proteomes" id="UP000000268"/>
    </source>
</evidence>
<name>A8ZML3_ACAM1</name>
<sequence length="37" mass="4328">MDEIYKNPEELIFTTDEVPIPLLGFQLLEEDGSNFNR</sequence>
<proteinExistence type="predicted"/>
<dbReference type="Proteomes" id="UP000000268">
    <property type="component" value="Plasmid pREB3"/>
</dbReference>
<accession>A8ZML3</accession>
<evidence type="ECO:0000313" key="1">
    <source>
        <dbReference type="EMBL" id="ABW32423.1"/>
    </source>
</evidence>
<gene>
    <name evidence="1" type="ordered locus">AM1_C0116</name>
</gene>
<reference evidence="1 2" key="1">
    <citation type="journal article" date="2008" name="Proc. Natl. Acad. Sci. U.S.A.">
        <title>Niche adaptation and genome expansion in the chlorophyll d-producing cyanobacterium Acaryochloris marina.</title>
        <authorList>
            <person name="Swingley W.D."/>
            <person name="Chen M."/>
            <person name="Cheung P.C."/>
            <person name="Conrad A.L."/>
            <person name="Dejesa L.C."/>
            <person name="Hao J."/>
            <person name="Honchak B.M."/>
            <person name="Karbach L.E."/>
            <person name="Kurdoglu A."/>
            <person name="Lahiri S."/>
            <person name="Mastrian S.D."/>
            <person name="Miyashita H."/>
            <person name="Page L."/>
            <person name="Ramakrishna P."/>
            <person name="Satoh S."/>
            <person name="Sattley W.M."/>
            <person name="Shimada Y."/>
            <person name="Taylor H.L."/>
            <person name="Tomo T."/>
            <person name="Tsuchiya T."/>
            <person name="Wang Z.T."/>
            <person name="Raymond J."/>
            <person name="Mimuro M."/>
            <person name="Blankenship R.E."/>
            <person name="Touchman J.W."/>
        </authorList>
    </citation>
    <scope>NUCLEOTIDE SEQUENCE [LARGE SCALE GENOMIC DNA]</scope>
    <source>
        <strain evidence="2">MBIC 11017</strain>
        <plasmid evidence="2">Plasmid pREB3</plasmid>
    </source>
</reference>
<organism evidence="1 2">
    <name type="scientific">Acaryochloris marina (strain MBIC 11017)</name>
    <dbReference type="NCBI Taxonomy" id="329726"/>
    <lineage>
        <taxon>Bacteria</taxon>
        <taxon>Bacillati</taxon>
        <taxon>Cyanobacteriota</taxon>
        <taxon>Cyanophyceae</taxon>
        <taxon>Acaryochloridales</taxon>
        <taxon>Acaryochloridaceae</taxon>
        <taxon>Acaryochloris</taxon>
    </lineage>
</organism>
<keyword evidence="2" id="KW-1185">Reference proteome</keyword>
<dbReference type="AlphaFoldDB" id="A8ZML3"/>
<dbReference type="HOGENOM" id="CLU_3338794_0_0_3"/>
<dbReference type="EMBL" id="CP000840">
    <property type="protein sequence ID" value="ABW32423.1"/>
    <property type="molecule type" value="Genomic_DNA"/>
</dbReference>